<reference evidence="3 4" key="1">
    <citation type="submission" date="2018-10" db="EMBL/GenBank/DDBJ databases">
        <title>Tessaracoccus antarcticuss sp. nov., isolated from sediment.</title>
        <authorList>
            <person name="Zhou L.Y."/>
            <person name="Du Z.J."/>
        </authorList>
    </citation>
    <scope>NUCLEOTIDE SEQUENCE [LARGE SCALE GENOMIC DNA]</scope>
    <source>
        <strain evidence="3 4">JDX10</strain>
    </source>
</reference>
<dbReference type="GO" id="GO:0003677">
    <property type="term" value="F:DNA binding"/>
    <property type="evidence" value="ECO:0007669"/>
    <property type="project" value="InterPro"/>
</dbReference>
<dbReference type="EMBL" id="REFW01000001">
    <property type="protein sequence ID" value="RMB61668.1"/>
    <property type="molecule type" value="Genomic_DNA"/>
</dbReference>
<name>A0A3M0GB75_9ACTN</name>
<dbReference type="RefSeq" id="WP_121900215.1">
    <property type="nucleotide sequence ID" value="NZ_REFW01000001.1"/>
</dbReference>
<accession>A0A3M0GB75</accession>
<gene>
    <name evidence="3" type="ORF">EAX62_03280</name>
</gene>
<keyword evidence="2" id="KW-0186">Copper</keyword>
<comment type="similarity">
    <text evidence="1">Belongs to the CsoR family.</text>
</comment>
<comment type="caution">
    <text evidence="3">The sequence shown here is derived from an EMBL/GenBank/DDBJ whole genome shotgun (WGS) entry which is preliminary data.</text>
</comment>
<keyword evidence="4" id="KW-1185">Reference proteome</keyword>
<organism evidence="3 4">
    <name type="scientific">Tessaracoccus antarcticus</name>
    <dbReference type="NCBI Taxonomy" id="2479848"/>
    <lineage>
        <taxon>Bacteria</taxon>
        <taxon>Bacillati</taxon>
        <taxon>Actinomycetota</taxon>
        <taxon>Actinomycetes</taxon>
        <taxon>Propionibacteriales</taxon>
        <taxon>Propionibacteriaceae</taxon>
        <taxon>Tessaracoccus</taxon>
    </lineage>
</organism>
<dbReference type="GO" id="GO:0046872">
    <property type="term" value="F:metal ion binding"/>
    <property type="evidence" value="ECO:0007669"/>
    <property type="project" value="InterPro"/>
</dbReference>
<protein>
    <submittedName>
        <fullName evidence="3">Transcriptional regulator</fullName>
    </submittedName>
</protein>
<dbReference type="CDD" id="cd10148">
    <property type="entry name" value="CsoR-like_DUF156"/>
    <property type="match status" value="1"/>
</dbReference>
<dbReference type="InterPro" id="IPR003735">
    <property type="entry name" value="Metal_Tscrpt_repr"/>
</dbReference>
<dbReference type="PANTHER" id="PTHR33677:SF3">
    <property type="entry name" value="COPPER-SENSING TRANSCRIPTIONAL REPRESSOR RICR"/>
    <property type="match status" value="1"/>
</dbReference>
<sequence>MDNELAAVAPAVATPAQHGYTPQKQAYLRRLRLIEGQARGIARMVENDEYCIDVLTQISAVTSALKAVSLGLLEDHLEHCVVNAAREGGDVAEEKMHEAMQAIRRLAK</sequence>
<evidence type="ECO:0000256" key="2">
    <source>
        <dbReference type="ARBA" id="ARBA00023008"/>
    </source>
</evidence>
<dbReference type="Proteomes" id="UP000275256">
    <property type="component" value="Unassembled WGS sequence"/>
</dbReference>
<dbReference type="PANTHER" id="PTHR33677">
    <property type="entry name" value="TRANSCRIPTIONAL REPRESSOR FRMR-RELATED"/>
    <property type="match status" value="1"/>
</dbReference>
<evidence type="ECO:0000313" key="4">
    <source>
        <dbReference type="Proteomes" id="UP000275256"/>
    </source>
</evidence>
<dbReference type="GO" id="GO:0045892">
    <property type="term" value="P:negative regulation of DNA-templated transcription"/>
    <property type="evidence" value="ECO:0007669"/>
    <property type="project" value="UniProtKB-ARBA"/>
</dbReference>
<dbReference type="Pfam" id="PF02583">
    <property type="entry name" value="Trns_repr_metal"/>
    <property type="match status" value="1"/>
</dbReference>
<dbReference type="Gene3D" id="1.20.58.1000">
    <property type="entry name" value="Metal-sensitive repressor, helix protomer"/>
    <property type="match status" value="1"/>
</dbReference>
<dbReference type="AlphaFoldDB" id="A0A3M0GB75"/>
<dbReference type="OrthoDB" id="9811244at2"/>
<proteinExistence type="inferred from homology"/>
<evidence type="ECO:0000256" key="1">
    <source>
        <dbReference type="ARBA" id="ARBA00005428"/>
    </source>
</evidence>
<dbReference type="InterPro" id="IPR038390">
    <property type="entry name" value="Metal_Tscrpt_repr_sf"/>
</dbReference>
<evidence type="ECO:0000313" key="3">
    <source>
        <dbReference type="EMBL" id="RMB61668.1"/>
    </source>
</evidence>